<reference evidence="1" key="1">
    <citation type="journal article" date="2014" name="Int. J. Syst. Evol. Microbiol.">
        <title>Complete genome sequence of Corynebacterium casei LMG S-19264T (=DSM 44701T), isolated from a smear-ripened cheese.</title>
        <authorList>
            <consortium name="US DOE Joint Genome Institute (JGI-PGF)"/>
            <person name="Walter F."/>
            <person name="Albersmeier A."/>
            <person name="Kalinowski J."/>
            <person name="Ruckert C."/>
        </authorList>
    </citation>
    <scope>NUCLEOTIDE SEQUENCE</scope>
    <source>
        <strain evidence="1">CGMCC 1.15367</strain>
    </source>
</reference>
<gene>
    <name evidence="1" type="ORF">GCM10011390_42120</name>
</gene>
<accession>A0A917EC36</accession>
<dbReference type="AlphaFoldDB" id="A0A917EC36"/>
<dbReference type="RefSeq" id="WP_188912009.1">
    <property type="nucleotide sequence ID" value="NZ_BMIQ01000008.1"/>
</dbReference>
<keyword evidence="2" id="KW-1185">Reference proteome</keyword>
<evidence type="ECO:0000313" key="1">
    <source>
        <dbReference type="EMBL" id="GGE18519.1"/>
    </source>
</evidence>
<dbReference type="EMBL" id="BMIQ01000008">
    <property type="protein sequence ID" value="GGE18519.1"/>
    <property type="molecule type" value="Genomic_DNA"/>
</dbReference>
<evidence type="ECO:0000313" key="2">
    <source>
        <dbReference type="Proteomes" id="UP000644699"/>
    </source>
</evidence>
<protein>
    <submittedName>
        <fullName evidence="1">Uncharacterized protein</fullName>
    </submittedName>
</protein>
<organism evidence="1 2">
    <name type="scientific">Aureimonas endophytica</name>
    <dbReference type="NCBI Taxonomy" id="2027858"/>
    <lineage>
        <taxon>Bacteria</taxon>
        <taxon>Pseudomonadati</taxon>
        <taxon>Pseudomonadota</taxon>
        <taxon>Alphaproteobacteria</taxon>
        <taxon>Hyphomicrobiales</taxon>
        <taxon>Aurantimonadaceae</taxon>
        <taxon>Aureimonas</taxon>
    </lineage>
</organism>
<dbReference type="Proteomes" id="UP000644699">
    <property type="component" value="Unassembled WGS sequence"/>
</dbReference>
<proteinExistence type="predicted"/>
<name>A0A917EC36_9HYPH</name>
<sequence>MDQEFGVQDEILAVAEKCECQNMHDDGVAVLCFVCCGPVGIEKAREIVAERIKRRALESDAHG</sequence>
<comment type="caution">
    <text evidence="1">The sequence shown here is derived from an EMBL/GenBank/DDBJ whole genome shotgun (WGS) entry which is preliminary data.</text>
</comment>
<reference evidence="1" key="2">
    <citation type="submission" date="2020-09" db="EMBL/GenBank/DDBJ databases">
        <authorList>
            <person name="Sun Q."/>
            <person name="Zhou Y."/>
        </authorList>
    </citation>
    <scope>NUCLEOTIDE SEQUENCE</scope>
    <source>
        <strain evidence="1">CGMCC 1.15367</strain>
    </source>
</reference>